<sequence>MVVEGITELVEIVLHYILYVRDVYPKAAFEKRQKYNLPIWKCLHPGVCSYIHKFMELATELLERQRKLDVVFTILGALGQRFEEFVFEIQVMDSNMIDETLTRYCETTLSNICFNINTCDSLKLYSGACTFSSHIRLNPEPVPISRLRGTLKNKNFSWITFRRSKSEPWKRMIPLKTVENPSYGLQIYIYQK</sequence>
<dbReference type="InterPro" id="IPR036570">
    <property type="entry name" value="HORMA_dom_sf"/>
</dbReference>
<dbReference type="PANTHER" id="PTHR11842:SF10">
    <property type="entry name" value="MITOTIC SPINDLE ASSEMBLY CHECKPOINT PROTEIN MAD2B"/>
    <property type="match status" value="1"/>
</dbReference>
<dbReference type="GO" id="GO:0016035">
    <property type="term" value="C:zeta DNA polymerase complex"/>
    <property type="evidence" value="ECO:0007669"/>
    <property type="project" value="TreeGrafter"/>
</dbReference>
<dbReference type="AlphaFoldDB" id="A0A087TKZ9"/>
<organism evidence="2 3">
    <name type="scientific">Stegodyphus mimosarum</name>
    <name type="common">African social velvet spider</name>
    <dbReference type="NCBI Taxonomy" id="407821"/>
    <lineage>
        <taxon>Eukaryota</taxon>
        <taxon>Metazoa</taxon>
        <taxon>Ecdysozoa</taxon>
        <taxon>Arthropoda</taxon>
        <taxon>Chelicerata</taxon>
        <taxon>Arachnida</taxon>
        <taxon>Araneae</taxon>
        <taxon>Araneomorphae</taxon>
        <taxon>Entelegynae</taxon>
        <taxon>Eresoidea</taxon>
        <taxon>Eresidae</taxon>
        <taxon>Stegodyphus</taxon>
    </lineage>
</organism>
<name>A0A087TKZ9_STEMI</name>
<dbReference type="SUPFAM" id="SSF56019">
    <property type="entry name" value="The spindle assembly checkpoint protein mad2"/>
    <property type="match status" value="1"/>
</dbReference>
<dbReference type="STRING" id="407821.A0A087TKZ9"/>
<evidence type="ECO:0000313" key="2">
    <source>
        <dbReference type="EMBL" id="KFM65788.1"/>
    </source>
</evidence>
<dbReference type="OMA" id="IICEDIA"/>
<dbReference type="OrthoDB" id="21254at2759"/>
<keyword evidence="3" id="KW-1185">Reference proteome</keyword>
<dbReference type="Pfam" id="PF02301">
    <property type="entry name" value="HORMA"/>
    <property type="match status" value="1"/>
</dbReference>
<dbReference type="PROSITE" id="PS50815">
    <property type="entry name" value="HORMA"/>
    <property type="match status" value="1"/>
</dbReference>
<gene>
    <name evidence="2" type="ORF">X975_17497</name>
</gene>
<accession>A0A087TKZ9</accession>
<reference evidence="2 3" key="1">
    <citation type="submission" date="2013-11" db="EMBL/GenBank/DDBJ databases">
        <title>Genome sequencing of Stegodyphus mimosarum.</title>
        <authorList>
            <person name="Bechsgaard J."/>
        </authorList>
    </citation>
    <scope>NUCLEOTIDE SEQUENCE [LARGE SCALE GENOMIC DNA]</scope>
</reference>
<dbReference type="InterPro" id="IPR003511">
    <property type="entry name" value="HORMA_dom"/>
</dbReference>
<proteinExistence type="predicted"/>
<evidence type="ECO:0000259" key="1">
    <source>
        <dbReference type="PROSITE" id="PS50815"/>
    </source>
</evidence>
<dbReference type="Proteomes" id="UP000054359">
    <property type="component" value="Unassembled WGS sequence"/>
</dbReference>
<feature type="non-terminal residue" evidence="2">
    <location>
        <position position="192"/>
    </location>
</feature>
<dbReference type="InterPro" id="IPR045091">
    <property type="entry name" value="Mad2-like"/>
</dbReference>
<dbReference type="PANTHER" id="PTHR11842">
    <property type="entry name" value="MITOTIC SPINDLE ASSEMBLY CHECKPOINT PROTEIN MAD2"/>
    <property type="match status" value="1"/>
</dbReference>
<protein>
    <submittedName>
        <fullName evidence="2">Mitotic spindle assembly checkpoint protein MAD2B</fullName>
    </submittedName>
</protein>
<feature type="domain" description="HORMA" evidence="1">
    <location>
        <begin position="1"/>
        <end position="192"/>
    </location>
</feature>
<evidence type="ECO:0000313" key="3">
    <source>
        <dbReference type="Proteomes" id="UP000054359"/>
    </source>
</evidence>
<dbReference type="Gene3D" id="3.30.900.10">
    <property type="entry name" value="HORMA domain"/>
    <property type="match status" value="1"/>
</dbReference>
<dbReference type="EMBL" id="KK115706">
    <property type="protein sequence ID" value="KFM65788.1"/>
    <property type="molecule type" value="Genomic_DNA"/>
</dbReference>